<name>A0AAD8RC22_LOLMU</name>
<keyword evidence="3" id="KW-0238">DNA-binding</keyword>
<comment type="subcellular location">
    <subcellularLocation>
        <location evidence="1">Nucleus</location>
    </subcellularLocation>
</comment>
<accession>A0AAD8RC22</accession>
<dbReference type="EMBL" id="JAUUTY010000006">
    <property type="protein sequence ID" value="KAK1618893.1"/>
    <property type="molecule type" value="Genomic_DNA"/>
</dbReference>
<evidence type="ECO:0000256" key="6">
    <source>
        <dbReference type="SAM" id="MobiDB-lite"/>
    </source>
</evidence>
<keyword evidence="8" id="KW-1185">Reference proteome</keyword>
<comment type="caution">
    <text evidence="7">The sequence shown here is derived from an EMBL/GenBank/DDBJ whole genome shotgun (WGS) entry which is preliminary data.</text>
</comment>
<dbReference type="AlphaFoldDB" id="A0AAD8RC22"/>
<proteinExistence type="predicted"/>
<organism evidence="7 8">
    <name type="scientific">Lolium multiflorum</name>
    <name type="common">Italian ryegrass</name>
    <name type="synonym">Lolium perenne subsp. multiflorum</name>
    <dbReference type="NCBI Taxonomy" id="4521"/>
    <lineage>
        <taxon>Eukaryota</taxon>
        <taxon>Viridiplantae</taxon>
        <taxon>Streptophyta</taxon>
        <taxon>Embryophyta</taxon>
        <taxon>Tracheophyta</taxon>
        <taxon>Spermatophyta</taxon>
        <taxon>Magnoliopsida</taxon>
        <taxon>Liliopsida</taxon>
        <taxon>Poales</taxon>
        <taxon>Poaceae</taxon>
        <taxon>BOP clade</taxon>
        <taxon>Pooideae</taxon>
        <taxon>Poodae</taxon>
        <taxon>Poeae</taxon>
        <taxon>Poeae Chloroplast Group 2 (Poeae type)</taxon>
        <taxon>Loliodinae</taxon>
        <taxon>Loliinae</taxon>
        <taxon>Lolium</taxon>
    </lineage>
</organism>
<reference evidence="7" key="1">
    <citation type="submission" date="2023-07" db="EMBL/GenBank/DDBJ databases">
        <title>A chromosome-level genome assembly of Lolium multiflorum.</title>
        <authorList>
            <person name="Chen Y."/>
            <person name="Copetti D."/>
            <person name="Kolliker R."/>
            <person name="Studer B."/>
        </authorList>
    </citation>
    <scope>NUCLEOTIDE SEQUENCE</scope>
    <source>
        <strain evidence="7">02402/16</strain>
        <tissue evidence="7">Leaf</tissue>
    </source>
</reference>
<evidence type="ECO:0000256" key="2">
    <source>
        <dbReference type="ARBA" id="ARBA00023015"/>
    </source>
</evidence>
<dbReference type="GO" id="GO:0005634">
    <property type="term" value="C:nucleus"/>
    <property type="evidence" value="ECO:0007669"/>
    <property type="project" value="UniProtKB-SubCell"/>
</dbReference>
<dbReference type="SUPFAM" id="SSF101936">
    <property type="entry name" value="DNA-binding pseudobarrel domain"/>
    <property type="match status" value="1"/>
</dbReference>
<dbReference type="GO" id="GO:0003677">
    <property type="term" value="F:DNA binding"/>
    <property type="evidence" value="ECO:0007669"/>
    <property type="project" value="UniProtKB-KW"/>
</dbReference>
<keyword evidence="5" id="KW-0539">Nucleus</keyword>
<evidence type="ECO:0000313" key="7">
    <source>
        <dbReference type="EMBL" id="KAK1618893.1"/>
    </source>
</evidence>
<evidence type="ECO:0000256" key="5">
    <source>
        <dbReference type="ARBA" id="ARBA00023242"/>
    </source>
</evidence>
<gene>
    <name evidence="7" type="ORF">QYE76_024410</name>
</gene>
<evidence type="ECO:0000313" key="8">
    <source>
        <dbReference type="Proteomes" id="UP001231189"/>
    </source>
</evidence>
<evidence type="ECO:0000256" key="1">
    <source>
        <dbReference type="ARBA" id="ARBA00004123"/>
    </source>
</evidence>
<evidence type="ECO:0000256" key="3">
    <source>
        <dbReference type="ARBA" id="ARBA00023125"/>
    </source>
</evidence>
<evidence type="ECO:0000256" key="4">
    <source>
        <dbReference type="ARBA" id="ARBA00023163"/>
    </source>
</evidence>
<feature type="region of interest" description="Disordered" evidence="6">
    <location>
        <begin position="22"/>
        <end position="66"/>
    </location>
</feature>
<dbReference type="InterPro" id="IPR015300">
    <property type="entry name" value="DNA-bd_pseudobarrel_sf"/>
</dbReference>
<protein>
    <recommendedName>
        <fullName evidence="9">TF-B3 domain-containing protein</fullName>
    </recommendedName>
</protein>
<dbReference type="Gene3D" id="2.40.330.10">
    <property type="entry name" value="DNA-binding pseudobarrel domain"/>
    <property type="match status" value="1"/>
</dbReference>
<keyword evidence="2" id="KW-0805">Transcription regulation</keyword>
<dbReference type="Proteomes" id="UP001231189">
    <property type="component" value="Unassembled WGS sequence"/>
</dbReference>
<keyword evidence="4" id="KW-0804">Transcription</keyword>
<sequence>MIHIHAFPEAIVKRGYGHPLGRKNKTNITPPVDVGGEEKYGRGCPHGSKNKPRVNPGVPREEAVKGHNCAPTPQVLRTQGHVAPTGRSHVLFPPPGYPPKDVQLEVRRSEFFFFVNEQALERLKLPEAFAKVTGEQEPDHAFLKKSSKGQGTWRISVYFDGDGCMFFTDGWKEFSFAYNLGFLLTFHHCQGHVAPTDRSQVLFPPPGYPPKDVQLEVQSSKFFVFVNEQALERLKLPEAFAKVTGEQEPTMPF</sequence>
<evidence type="ECO:0008006" key="9">
    <source>
        <dbReference type="Google" id="ProtNLM"/>
    </source>
</evidence>